<dbReference type="STRING" id="77020.A0A0N0RSJ6"/>
<keyword evidence="7" id="KW-0496">Mitochondrion</keyword>
<gene>
    <name evidence="10" type="ORF">Malapachy_2079</name>
</gene>
<comment type="caution">
    <text evidence="10">The sequence shown here is derived from an EMBL/GenBank/DDBJ whole genome shotgun (WGS) entry which is preliminary data.</text>
</comment>
<dbReference type="EMBL" id="LGAV01000002">
    <property type="protein sequence ID" value="KOS15329.1"/>
    <property type="molecule type" value="Genomic_DNA"/>
</dbReference>
<dbReference type="VEuPathDB" id="FungiDB:Malapachy_2079"/>
<dbReference type="GO" id="GO:0015078">
    <property type="term" value="F:proton transmembrane transporter activity"/>
    <property type="evidence" value="ECO:0007669"/>
    <property type="project" value="InterPro"/>
</dbReference>
<evidence type="ECO:0000256" key="3">
    <source>
        <dbReference type="ARBA" id="ARBA00022448"/>
    </source>
</evidence>
<protein>
    <submittedName>
        <fullName evidence="10">Atp20-subunit g of mitochondrial f1f0-atp synthase</fullName>
    </submittedName>
</protein>
<dbReference type="RefSeq" id="XP_017992961.1">
    <property type="nucleotide sequence ID" value="XM_018136572.1"/>
</dbReference>
<keyword evidence="3" id="KW-0813">Transport</keyword>
<dbReference type="Pfam" id="PF04718">
    <property type="entry name" value="ATP-synt_G"/>
    <property type="match status" value="1"/>
</dbReference>
<organism evidence="10 11">
    <name type="scientific">Malassezia pachydermatis</name>
    <dbReference type="NCBI Taxonomy" id="77020"/>
    <lineage>
        <taxon>Eukaryota</taxon>
        <taxon>Fungi</taxon>
        <taxon>Dikarya</taxon>
        <taxon>Basidiomycota</taxon>
        <taxon>Ustilaginomycotina</taxon>
        <taxon>Malasseziomycetes</taxon>
        <taxon>Malasseziales</taxon>
        <taxon>Malasseziaceae</taxon>
        <taxon>Malassezia</taxon>
    </lineage>
</organism>
<evidence type="ECO:0000256" key="4">
    <source>
        <dbReference type="ARBA" id="ARBA00022547"/>
    </source>
</evidence>
<comment type="subcellular location">
    <subcellularLocation>
        <location evidence="1">Mitochondrion membrane</location>
    </subcellularLocation>
</comment>
<dbReference type="InterPro" id="IPR006808">
    <property type="entry name" value="ATP_synth_F0_gsu_mt"/>
</dbReference>
<keyword evidence="11" id="KW-1185">Reference proteome</keyword>
<keyword evidence="9" id="KW-0066">ATP synthesis</keyword>
<accession>A0A0N0RSJ6</accession>
<reference evidence="10 11" key="1">
    <citation type="submission" date="2015-07" db="EMBL/GenBank/DDBJ databases">
        <title>Draft Genome Sequence of Malassezia furfur CBS1878 and Malassezia pachydermatis CBS1879.</title>
        <authorList>
            <person name="Triana S."/>
            <person name="Ohm R."/>
            <person name="Gonzalez A."/>
            <person name="DeCock H."/>
            <person name="Restrepo S."/>
            <person name="Celis A."/>
        </authorList>
    </citation>
    <scope>NUCLEOTIDE SEQUENCE [LARGE SCALE GENOMIC DNA]</scope>
    <source>
        <strain evidence="10 11">CBS 1879</strain>
    </source>
</reference>
<evidence type="ECO:0000256" key="6">
    <source>
        <dbReference type="ARBA" id="ARBA00023065"/>
    </source>
</evidence>
<evidence type="ECO:0000313" key="10">
    <source>
        <dbReference type="EMBL" id="KOS15329.1"/>
    </source>
</evidence>
<comment type="similarity">
    <text evidence="2">Belongs to the ATPase g subunit family.</text>
</comment>
<dbReference type="AlphaFoldDB" id="A0A0N0RSJ6"/>
<keyword evidence="6" id="KW-0406">Ion transport</keyword>
<dbReference type="OrthoDB" id="437at2759"/>
<evidence type="ECO:0000256" key="2">
    <source>
        <dbReference type="ARBA" id="ARBA00005699"/>
    </source>
</evidence>
<evidence type="ECO:0000256" key="9">
    <source>
        <dbReference type="ARBA" id="ARBA00023310"/>
    </source>
</evidence>
<keyword evidence="5" id="KW-0375">Hydrogen ion transport</keyword>
<dbReference type="GO" id="GO:0031966">
    <property type="term" value="C:mitochondrial membrane"/>
    <property type="evidence" value="ECO:0007669"/>
    <property type="project" value="UniProtKB-SubCell"/>
</dbReference>
<keyword evidence="8" id="KW-0472">Membrane</keyword>
<evidence type="ECO:0000313" key="11">
    <source>
        <dbReference type="Proteomes" id="UP000037751"/>
    </source>
</evidence>
<dbReference type="Proteomes" id="UP000037751">
    <property type="component" value="Unassembled WGS sequence"/>
</dbReference>
<dbReference type="GO" id="GO:0015986">
    <property type="term" value="P:proton motive force-driven ATP synthesis"/>
    <property type="evidence" value="ECO:0007669"/>
    <property type="project" value="InterPro"/>
</dbReference>
<dbReference type="GO" id="GO:0045259">
    <property type="term" value="C:proton-transporting ATP synthase complex"/>
    <property type="evidence" value="ECO:0007669"/>
    <property type="project" value="UniProtKB-KW"/>
</dbReference>
<proteinExistence type="inferred from homology"/>
<keyword evidence="4" id="KW-0138">CF(0)</keyword>
<name>A0A0N0RSJ6_9BASI</name>
<sequence length="155" mass="16982">MNFLNRQMFAQAARMSRMHGVRSYSTTPSTAQGLAARAQNLGASILKVAERALGSYAEPVVYNLKVAGSLAKQVYIAEKLAPPSSFQQVASAYRQIWSQVSNPSFWTHSLPAGQWRTVLLYGVEALGIFSIGEIIGKRSLVGYKIKTSSEDAHHH</sequence>
<dbReference type="GeneID" id="28728447"/>
<evidence type="ECO:0000256" key="7">
    <source>
        <dbReference type="ARBA" id="ARBA00023128"/>
    </source>
</evidence>
<evidence type="ECO:0000256" key="5">
    <source>
        <dbReference type="ARBA" id="ARBA00022781"/>
    </source>
</evidence>
<evidence type="ECO:0000256" key="1">
    <source>
        <dbReference type="ARBA" id="ARBA00004325"/>
    </source>
</evidence>
<evidence type="ECO:0000256" key="8">
    <source>
        <dbReference type="ARBA" id="ARBA00023136"/>
    </source>
</evidence>